<feature type="domain" description="VTT" evidence="3">
    <location>
        <begin position="29"/>
        <end position="155"/>
    </location>
</feature>
<dbReference type="GO" id="GO:0005886">
    <property type="term" value="C:plasma membrane"/>
    <property type="evidence" value="ECO:0007669"/>
    <property type="project" value="TreeGrafter"/>
</dbReference>
<keyword evidence="5" id="KW-1185">Reference proteome</keyword>
<dbReference type="InterPro" id="IPR032816">
    <property type="entry name" value="VTT_dom"/>
</dbReference>
<dbReference type="EMBL" id="JACJIP010000047">
    <property type="protein sequence ID" value="MBA9088316.1"/>
    <property type="molecule type" value="Genomic_DNA"/>
</dbReference>
<evidence type="ECO:0000256" key="2">
    <source>
        <dbReference type="SAM" id="Phobius"/>
    </source>
</evidence>
<evidence type="ECO:0000259" key="3">
    <source>
        <dbReference type="Pfam" id="PF09335"/>
    </source>
</evidence>
<dbReference type="PANTHER" id="PTHR42709">
    <property type="entry name" value="ALKALINE PHOSPHATASE LIKE PROTEIN"/>
    <property type="match status" value="1"/>
</dbReference>
<feature type="transmembrane region" description="Helical" evidence="2">
    <location>
        <begin position="49"/>
        <end position="71"/>
    </location>
</feature>
<feature type="transmembrane region" description="Helical" evidence="2">
    <location>
        <begin position="12"/>
        <end position="29"/>
    </location>
</feature>
<keyword evidence="2" id="KW-0472">Membrane</keyword>
<dbReference type="Proteomes" id="UP000567067">
    <property type="component" value="Unassembled WGS sequence"/>
</dbReference>
<evidence type="ECO:0000256" key="1">
    <source>
        <dbReference type="ARBA" id="ARBA00010792"/>
    </source>
</evidence>
<keyword evidence="2" id="KW-0812">Transmembrane</keyword>
<accession>A0A7W3SXZ5</accession>
<gene>
    <name evidence="4" type="ORF">FHR92_004812</name>
</gene>
<protein>
    <submittedName>
        <fullName evidence="4">Membrane protein DedA with SNARE-associated domain</fullName>
    </submittedName>
</protein>
<dbReference type="InterPro" id="IPR051311">
    <property type="entry name" value="DedA_domain"/>
</dbReference>
<organism evidence="4 5">
    <name type="scientific">Fontibacillus solani</name>
    <dbReference type="NCBI Taxonomy" id="1572857"/>
    <lineage>
        <taxon>Bacteria</taxon>
        <taxon>Bacillati</taxon>
        <taxon>Bacillota</taxon>
        <taxon>Bacilli</taxon>
        <taxon>Bacillales</taxon>
        <taxon>Paenibacillaceae</taxon>
        <taxon>Fontibacillus</taxon>
    </lineage>
</organism>
<evidence type="ECO:0000313" key="4">
    <source>
        <dbReference type="EMBL" id="MBA9088316.1"/>
    </source>
</evidence>
<dbReference type="PANTHER" id="PTHR42709:SF9">
    <property type="entry name" value="ALKALINE PHOSPHATASE LIKE PROTEIN"/>
    <property type="match status" value="1"/>
</dbReference>
<name>A0A7W3SXZ5_9BACL</name>
<dbReference type="AlphaFoldDB" id="A0A7W3SXZ5"/>
<feature type="transmembrane region" description="Helical" evidence="2">
    <location>
        <begin position="135"/>
        <end position="157"/>
    </location>
</feature>
<reference evidence="4 5" key="1">
    <citation type="submission" date="2020-08" db="EMBL/GenBank/DDBJ databases">
        <title>Genomic Encyclopedia of Type Strains, Phase III (KMG-III): the genomes of soil and plant-associated and newly described type strains.</title>
        <authorList>
            <person name="Whitman W."/>
        </authorList>
    </citation>
    <scope>NUCLEOTIDE SEQUENCE [LARGE SCALE GENOMIC DNA]</scope>
    <source>
        <strain evidence="4 5">CECT 8693</strain>
    </source>
</reference>
<feature type="transmembrane region" description="Helical" evidence="2">
    <location>
        <begin position="103"/>
        <end position="123"/>
    </location>
</feature>
<keyword evidence="2" id="KW-1133">Transmembrane helix</keyword>
<dbReference type="Pfam" id="PF09335">
    <property type="entry name" value="VTT_dom"/>
    <property type="match status" value="1"/>
</dbReference>
<evidence type="ECO:0000313" key="5">
    <source>
        <dbReference type="Proteomes" id="UP000567067"/>
    </source>
</evidence>
<comment type="caution">
    <text evidence="4">The sequence shown here is derived from an EMBL/GenBank/DDBJ whole genome shotgun (WGS) entry which is preliminary data.</text>
</comment>
<dbReference type="RefSeq" id="WP_182539816.1">
    <property type="nucleotide sequence ID" value="NZ_JACJIP010000047.1"/>
</dbReference>
<sequence>MEMAMEYISQYGYFAIVILLSLGLIGMPLPDEALMIFVGYLASTHAMSYPLSIIFGLIGSIIGMTVSYTIGKKIGYTLIGKFGKWIGLTPARYSKVRSWFTKYGIWTILLAYFIPGVRHIAGYISGISTMQFKKYLLVCFIGASVWTVIFISIGYFAGMKFLS</sequence>
<proteinExistence type="inferred from homology"/>
<comment type="similarity">
    <text evidence="1">Belongs to the DedA family.</text>
</comment>